<proteinExistence type="predicted"/>
<dbReference type="PANTHER" id="PTHR33204:SF37">
    <property type="entry name" value="HTH-TYPE TRANSCRIPTIONAL REGULATOR YODB"/>
    <property type="match status" value="1"/>
</dbReference>
<feature type="domain" description="HTH hxlR-type" evidence="4">
    <location>
        <begin position="1"/>
        <end position="91"/>
    </location>
</feature>
<protein>
    <submittedName>
        <fullName evidence="5">Transcriptional regulator</fullName>
    </submittedName>
</protein>
<dbReference type="InterPro" id="IPR036390">
    <property type="entry name" value="WH_DNA-bd_sf"/>
</dbReference>
<dbReference type="InterPro" id="IPR036388">
    <property type="entry name" value="WH-like_DNA-bd_sf"/>
</dbReference>
<dbReference type="RefSeq" id="WP_167477939.1">
    <property type="nucleotide sequence ID" value="NZ_CP046172.1"/>
</dbReference>
<sequence length="93" mass="10298">MLGRRWAATVLRALVTGPARFSDIAAVIPGMTDKLLSQRLEDLEADGLVDRLVHTGPPVRVEYRLTEKGAALSEVLLALNQWALQWIELPAEH</sequence>
<dbReference type="Proteomes" id="UP000503540">
    <property type="component" value="Chromosome"/>
</dbReference>
<dbReference type="Gene3D" id="1.10.10.10">
    <property type="entry name" value="Winged helix-like DNA-binding domain superfamily/Winged helix DNA-binding domain"/>
    <property type="match status" value="1"/>
</dbReference>
<name>A0A6G9YRB9_9NOCA</name>
<keyword evidence="1" id="KW-0805">Transcription regulation</keyword>
<dbReference type="SUPFAM" id="SSF46785">
    <property type="entry name" value="Winged helix' DNA-binding domain"/>
    <property type="match status" value="1"/>
</dbReference>
<evidence type="ECO:0000256" key="1">
    <source>
        <dbReference type="ARBA" id="ARBA00023015"/>
    </source>
</evidence>
<evidence type="ECO:0000313" key="6">
    <source>
        <dbReference type="Proteomes" id="UP000503540"/>
    </source>
</evidence>
<dbReference type="AlphaFoldDB" id="A0A6G9YRB9"/>
<evidence type="ECO:0000313" key="5">
    <source>
        <dbReference type="EMBL" id="QIS15748.1"/>
    </source>
</evidence>
<dbReference type="InterPro" id="IPR002577">
    <property type="entry name" value="HTH_HxlR"/>
</dbReference>
<dbReference type="PROSITE" id="PS51118">
    <property type="entry name" value="HTH_HXLR"/>
    <property type="match status" value="1"/>
</dbReference>
<dbReference type="KEGG" id="nah:F5544_39650"/>
<keyword evidence="3" id="KW-0804">Transcription</keyword>
<organism evidence="5 6">
    <name type="scientific">Nocardia arthritidis</name>
    <dbReference type="NCBI Taxonomy" id="228602"/>
    <lineage>
        <taxon>Bacteria</taxon>
        <taxon>Bacillati</taxon>
        <taxon>Actinomycetota</taxon>
        <taxon>Actinomycetes</taxon>
        <taxon>Mycobacteriales</taxon>
        <taxon>Nocardiaceae</taxon>
        <taxon>Nocardia</taxon>
    </lineage>
</organism>
<reference evidence="5 6" key="1">
    <citation type="journal article" date="2019" name="ACS Chem. Biol.">
        <title>Identification and Mobilization of a Cryptic Antibiotic Biosynthesis Gene Locus from a Human-Pathogenic Nocardia Isolate.</title>
        <authorList>
            <person name="Herisse M."/>
            <person name="Ishida K."/>
            <person name="Porter J.L."/>
            <person name="Howden B."/>
            <person name="Hertweck C."/>
            <person name="Stinear T.P."/>
            <person name="Pidot S.J."/>
        </authorList>
    </citation>
    <scope>NUCLEOTIDE SEQUENCE [LARGE SCALE GENOMIC DNA]</scope>
    <source>
        <strain evidence="5 6">AUSMDU00012717</strain>
    </source>
</reference>
<dbReference type="GO" id="GO:0003677">
    <property type="term" value="F:DNA binding"/>
    <property type="evidence" value="ECO:0007669"/>
    <property type="project" value="UniProtKB-KW"/>
</dbReference>
<dbReference type="Pfam" id="PF01638">
    <property type="entry name" value="HxlR"/>
    <property type="match status" value="1"/>
</dbReference>
<accession>A0A6G9YRB9</accession>
<keyword evidence="2" id="KW-0238">DNA-binding</keyword>
<evidence type="ECO:0000256" key="3">
    <source>
        <dbReference type="ARBA" id="ARBA00023163"/>
    </source>
</evidence>
<keyword evidence="6" id="KW-1185">Reference proteome</keyword>
<dbReference type="EMBL" id="CP046172">
    <property type="protein sequence ID" value="QIS15748.1"/>
    <property type="molecule type" value="Genomic_DNA"/>
</dbReference>
<evidence type="ECO:0000256" key="2">
    <source>
        <dbReference type="ARBA" id="ARBA00023125"/>
    </source>
</evidence>
<evidence type="ECO:0000259" key="4">
    <source>
        <dbReference type="PROSITE" id="PS51118"/>
    </source>
</evidence>
<dbReference type="PANTHER" id="PTHR33204">
    <property type="entry name" value="TRANSCRIPTIONAL REGULATOR, MARR FAMILY"/>
    <property type="match status" value="1"/>
</dbReference>
<gene>
    <name evidence="5" type="ORF">F5544_39650</name>
</gene>